<evidence type="ECO:0000313" key="2">
    <source>
        <dbReference type="Proteomes" id="UP000680839"/>
    </source>
</evidence>
<dbReference type="AlphaFoldDB" id="A0A975RK23"/>
<dbReference type="Proteomes" id="UP000680839">
    <property type="component" value="Chromosome"/>
</dbReference>
<gene>
    <name evidence="1" type="ORF">KMZ29_14575</name>
</gene>
<proteinExistence type="predicted"/>
<dbReference type="RefSeq" id="WP_215619919.1">
    <property type="nucleotide sequence ID" value="NZ_CP076134.1"/>
</dbReference>
<evidence type="ECO:0000313" key="1">
    <source>
        <dbReference type="EMBL" id="QWG11007.1"/>
    </source>
</evidence>
<reference evidence="1" key="1">
    <citation type="submission" date="2021-06" db="EMBL/GenBank/DDBJ databases">
        <title>Bradyrhizobium sp. S2-20-1 Genome sequencing.</title>
        <authorList>
            <person name="Jin L."/>
        </authorList>
    </citation>
    <scope>NUCLEOTIDE SEQUENCE</scope>
    <source>
        <strain evidence="1">S2-20-1</strain>
    </source>
</reference>
<protein>
    <submittedName>
        <fullName evidence="1">Uncharacterized protein</fullName>
    </submittedName>
</protein>
<sequence length="90" mass="10193">MIRSLAARNLSARQKSSIRNIAYRLGGYTRRPVEVLVEDVVLNDGARTFLQIGAMTAISPIRSASVKTNRSIHRLNHNKLRMRILNPNRP</sequence>
<organism evidence="1 2">
    <name type="scientific">Bradyrhizobium sediminis</name>
    <dbReference type="NCBI Taxonomy" id="2840469"/>
    <lineage>
        <taxon>Bacteria</taxon>
        <taxon>Pseudomonadati</taxon>
        <taxon>Pseudomonadota</taxon>
        <taxon>Alphaproteobacteria</taxon>
        <taxon>Hyphomicrobiales</taxon>
        <taxon>Nitrobacteraceae</taxon>
        <taxon>Bradyrhizobium</taxon>
    </lineage>
</organism>
<name>A0A975RK23_9BRAD</name>
<dbReference type="EMBL" id="CP076134">
    <property type="protein sequence ID" value="QWG11007.1"/>
    <property type="molecule type" value="Genomic_DNA"/>
</dbReference>
<accession>A0A975RK23</accession>